<dbReference type="NCBIfam" id="TIGR01873">
    <property type="entry name" value="cas_CT1978"/>
    <property type="match status" value="1"/>
</dbReference>
<accession>A0A0D6JJF3</accession>
<evidence type="ECO:0000313" key="2">
    <source>
        <dbReference type="Proteomes" id="UP000033187"/>
    </source>
</evidence>
<gene>
    <name evidence="1" type="ORF">YBN1229_v1_3547</name>
</gene>
<dbReference type="AlphaFoldDB" id="A0A0D6JJF3"/>
<sequence length="101" mass="11255">MPLCIVVTRDVEMRYRGFLGSIMLEASPGVYVGPHLTKGVRERAWSVLEDWHASLQSGSIVMIWRDTSAPGGLQIKTLGEPPKDIIEHEGALLVRRPFRAT</sequence>
<dbReference type="OrthoDB" id="7570605at2"/>
<dbReference type="Gene3D" id="3.30.70.240">
    <property type="match status" value="1"/>
</dbReference>
<dbReference type="EMBL" id="LN829119">
    <property type="protein sequence ID" value="CPR22114.1"/>
    <property type="molecule type" value="Genomic_DNA"/>
</dbReference>
<dbReference type="RefSeq" id="WP_046478311.1">
    <property type="nucleotide sequence ID" value="NZ_LN829118.1"/>
</dbReference>
<evidence type="ECO:0000313" key="1">
    <source>
        <dbReference type="EMBL" id="CPR22114.1"/>
    </source>
</evidence>
<dbReference type="Proteomes" id="UP000033187">
    <property type="component" value="Chromosome 1"/>
</dbReference>
<dbReference type="InterPro" id="IPR010152">
    <property type="entry name" value="CRISPR-assoc_prot_Cas2_sub"/>
</dbReference>
<organism evidence="1 2">
    <name type="scientific">Candidatus Filomicrobium marinum</name>
    <dbReference type="NCBI Taxonomy" id="1608628"/>
    <lineage>
        <taxon>Bacteria</taxon>
        <taxon>Pseudomonadati</taxon>
        <taxon>Pseudomonadota</taxon>
        <taxon>Alphaproteobacteria</taxon>
        <taxon>Hyphomicrobiales</taxon>
        <taxon>Hyphomicrobiaceae</taxon>
        <taxon>Filomicrobium</taxon>
    </lineage>
</organism>
<dbReference type="Pfam" id="PF09707">
    <property type="entry name" value="Cas_Cas2CT1978"/>
    <property type="match status" value="1"/>
</dbReference>
<proteinExistence type="predicted"/>
<dbReference type="KEGG" id="fiy:BN1229_v1_3547"/>
<reference evidence="2" key="1">
    <citation type="submission" date="2015-02" db="EMBL/GenBank/DDBJ databases">
        <authorList>
            <person name="Chooi Y.-H."/>
        </authorList>
    </citation>
    <scope>NUCLEOTIDE SEQUENCE [LARGE SCALE GENOMIC DNA]</scope>
    <source>
        <strain evidence="2">strain Y</strain>
    </source>
</reference>
<name>A0A0D6JJF3_9HYPH</name>
<protein>
    <submittedName>
        <fullName evidence="1">CRISPR-associated protein, Cas2 family</fullName>
    </submittedName>
</protein>
<keyword evidence="2" id="KW-1185">Reference proteome</keyword>